<sequence>MPATPALPSYASGTSDVPLLGDTIGDNFDRTVAAFGDRDALVDRDPGKRWTYRELAADVDTLAHGLVSTGIGKGDRVGIWSPNRAEWTILQYATAKIGAILVNINPSYRSHELEYVLNQAGVRMLVAAESFKTSDYAGMIEQVRPKCPGLEYVVLLGTHSWAELMDAGRGGDPALLAKLQAGLSADDPINIQYTSGTTGFPKGATLSHHNILNNGYFVGELCNYTEADRVCIPVPFYHCFGMVMGNLACTSHGCCMVIPAPGFDPKATLAAVAAERCTSLYGVPTMFIAELNDPDFATHDLSSLRTGIMAGSPCPVEVMKQVIDRMGMAEVSICYGMTETSPVSTQTRADDSVERRVSTVGRVGPHLESKVVDPESGLTVPRGTPGELCTRGYSVMLGYWEEPDKTAEAIDAARWMHTGDLAVMDDDGYVNITGRIKDMVIRGGENVYPREIEEFLYTHPDVLDAQVIGVPDAKYGEELMAWVRLREGAEPLTTEAVREFCQGKLAHYKIPRYVHVVEEFPMTVTGKVRKVEMRQQSVTLLGLEQVAAQRHA</sequence>
<reference evidence="5 6" key="1">
    <citation type="submission" date="2020-08" db="EMBL/GenBank/DDBJ databases">
        <title>Sequencing the genomes of 1000 actinobacteria strains.</title>
        <authorList>
            <person name="Klenk H.-P."/>
        </authorList>
    </citation>
    <scope>NUCLEOTIDE SEQUENCE [LARGE SCALE GENOMIC DNA]</scope>
    <source>
        <strain evidence="5 6">DSM 45859</strain>
    </source>
</reference>
<dbReference type="Pfam" id="PF00501">
    <property type="entry name" value="AMP-binding"/>
    <property type="match status" value="1"/>
</dbReference>
<dbReference type="Proteomes" id="UP000581769">
    <property type="component" value="Unassembled WGS sequence"/>
</dbReference>
<dbReference type="FunFam" id="3.40.50.12780:FF:000003">
    <property type="entry name" value="Long-chain-fatty-acid--CoA ligase FadD"/>
    <property type="match status" value="1"/>
</dbReference>
<dbReference type="InterPro" id="IPR042099">
    <property type="entry name" value="ANL_N_sf"/>
</dbReference>
<comment type="similarity">
    <text evidence="1">Belongs to the ATP-dependent AMP-binding enzyme family.</text>
</comment>
<comment type="caution">
    <text evidence="5">The sequence shown here is derived from an EMBL/GenBank/DDBJ whole genome shotgun (WGS) entry which is preliminary data.</text>
</comment>
<name>A0A840J2P4_9PSEU</name>
<feature type="domain" description="AMP-dependent synthetase/ligase" evidence="3">
    <location>
        <begin position="28"/>
        <end position="400"/>
    </location>
</feature>
<organism evidence="5 6">
    <name type="scientific">Amycolatopsis jiangsuensis</name>
    <dbReference type="NCBI Taxonomy" id="1181879"/>
    <lineage>
        <taxon>Bacteria</taxon>
        <taxon>Bacillati</taxon>
        <taxon>Actinomycetota</taxon>
        <taxon>Actinomycetes</taxon>
        <taxon>Pseudonocardiales</taxon>
        <taxon>Pseudonocardiaceae</taxon>
        <taxon>Amycolatopsis</taxon>
    </lineage>
</organism>
<dbReference type="CDD" id="cd05917">
    <property type="entry name" value="FACL_like_2"/>
    <property type="match status" value="1"/>
</dbReference>
<evidence type="ECO:0000259" key="3">
    <source>
        <dbReference type="Pfam" id="PF00501"/>
    </source>
</evidence>
<evidence type="ECO:0000313" key="5">
    <source>
        <dbReference type="EMBL" id="MBB4687999.1"/>
    </source>
</evidence>
<dbReference type="InterPro" id="IPR000873">
    <property type="entry name" value="AMP-dep_synth/lig_dom"/>
</dbReference>
<dbReference type="Gene3D" id="3.30.300.30">
    <property type="match status" value="1"/>
</dbReference>
<dbReference type="FunFam" id="3.30.300.30:FF:000008">
    <property type="entry name" value="2,3-dihydroxybenzoate-AMP ligase"/>
    <property type="match status" value="1"/>
</dbReference>
<keyword evidence="6" id="KW-1185">Reference proteome</keyword>
<dbReference type="PANTHER" id="PTHR43201:SF5">
    <property type="entry name" value="MEDIUM-CHAIN ACYL-COA LIGASE ACSF2, MITOCHONDRIAL"/>
    <property type="match status" value="1"/>
</dbReference>
<dbReference type="InterPro" id="IPR025110">
    <property type="entry name" value="AMP-bd_C"/>
</dbReference>
<feature type="domain" description="AMP-binding enzyme C-terminal" evidence="4">
    <location>
        <begin position="451"/>
        <end position="527"/>
    </location>
</feature>
<dbReference type="SUPFAM" id="SSF56801">
    <property type="entry name" value="Acetyl-CoA synthetase-like"/>
    <property type="match status" value="1"/>
</dbReference>
<gene>
    <name evidence="5" type="ORF">BJY18_005484</name>
</gene>
<dbReference type="InterPro" id="IPR045851">
    <property type="entry name" value="AMP-bd_C_sf"/>
</dbReference>
<dbReference type="RefSeq" id="WP_184782760.1">
    <property type="nucleotide sequence ID" value="NZ_JACHMG010000001.1"/>
</dbReference>
<dbReference type="PANTHER" id="PTHR43201">
    <property type="entry name" value="ACYL-COA SYNTHETASE"/>
    <property type="match status" value="1"/>
</dbReference>
<proteinExistence type="inferred from homology"/>
<dbReference type="AlphaFoldDB" id="A0A840J2P4"/>
<evidence type="ECO:0000256" key="1">
    <source>
        <dbReference type="ARBA" id="ARBA00006432"/>
    </source>
</evidence>
<dbReference type="Gene3D" id="3.40.50.12780">
    <property type="entry name" value="N-terminal domain of ligase-like"/>
    <property type="match status" value="1"/>
</dbReference>
<dbReference type="EC" id="6.2.1.-" evidence="5"/>
<dbReference type="GO" id="GO:0031956">
    <property type="term" value="F:medium-chain fatty acid-CoA ligase activity"/>
    <property type="evidence" value="ECO:0007669"/>
    <property type="project" value="TreeGrafter"/>
</dbReference>
<dbReference type="InterPro" id="IPR020845">
    <property type="entry name" value="AMP-binding_CS"/>
</dbReference>
<accession>A0A840J2P4</accession>
<evidence type="ECO:0000313" key="6">
    <source>
        <dbReference type="Proteomes" id="UP000581769"/>
    </source>
</evidence>
<dbReference type="Pfam" id="PF13193">
    <property type="entry name" value="AMP-binding_C"/>
    <property type="match status" value="1"/>
</dbReference>
<dbReference type="PROSITE" id="PS00455">
    <property type="entry name" value="AMP_BINDING"/>
    <property type="match status" value="1"/>
</dbReference>
<keyword evidence="2 5" id="KW-0436">Ligase</keyword>
<dbReference type="GO" id="GO:0006631">
    <property type="term" value="P:fatty acid metabolic process"/>
    <property type="evidence" value="ECO:0007669"/>
    <property type="project" value="TreeGrafter"/>
</dbReference>
<evidence type="ECO:0000256" key="2">
    <source>
        <dbReference type="ARBA" id="ARBA00022598"/>
    </source>
</evidence>
<evidence type="ECO:0000259" key="4">
    <source>
        <dbReference type="Pfam" id="PF13193"/>
    </source>
</evidence>
<dbReference type="EMBL" id="JACHMG010000001">
    <property type="protein sequence ID" value="MBB4687999.1"/>
    <property type="molecule type" value="Genomic_DNA"/>
</dbReference>
<protein>
    <submittedName>
        <fullName evidence="5">Fatty-acyl-CoA synthase</fullName>
        <ecNumber evidence="5">6.2.1.-</ecNumber>
    </submittedName>
</protein>